<sequence length="146" mass="15739">MDINDAKEAARDPVPEDGDNTKPPETQEKSKDGVNNKVPDPTILKTDKKADSVRSGASGGGRGSRVPRRDVRKRGRHVTTATLKRARDETGEMDKTSSTNSEEPPAKTPQGRPFTLRPEPKISTDKRPADKTKQKNAGKQDGPGGG</sequence>
<accession>A0A9D4Q463</accession>
<feature type="compositionally biased region" description="Basic and acidic residues" evidence="1">
    <location>
        <begin position="85"/>
        <end position="95"/>
    </location>
</feature>
<proteinExistence type="predicted"/>
<dbReference type="Proteomes" id="UP000821837">
    <property type="component" value="Unassembled WGS sequence"/>
</dbReference>
<keyword evidence="3" id="KW-1185">Reference proteome</keyword>
<dbReference type="EMBL" id="JABSTV010001248">
    <property type="protein sequence ID" value="KAH7967684.1"/>
    <property type="molecule type" value="Genomic_DNA"/>
</dbReference>
<gene>
    <name evidence="2" type="ORF">HPB52_001644</name>
</gene>
<feature type="region of interest" description="Disordered" evidence="1">
    <location>
        <begin position="1"/>
        <end position="146"/>
    </location>
</feature>
<reference evidence="2" key="1">
    <citation type="journal article" date="2020" name="Cell">
        <title>Large-Scale Comparative Analyses of Tick Genomes Elucidate Their Genetic Diversity and Vector Capacities.</title>
        <authorList>
            <consortium name="Tick Genome and Microbiome Consortium (TIGMIC)"/>
            <person name="Jia N."/>
            <person name="Wang J."/>
            <person name="Shi W."/>
            <person name="Du L."/>
            <person name="Sun Y."/>
            <person name="Zhan W."/>
            <person name="Jiang J.F."/>
            <person name="Wang Q."/>
            <person name="Zhang B."/>
            <person name="Ji P."/>
            <person name="Bell-Sakyi L."/>
            <person name="Cui X.M."/>
            <person name="Yuan T.T."/>
            <person name="Jiang B.G."/>
            <person name="Yang W.F."/>
            <person name="Lam T.T."/>
            <person name="Chang Q.C."/>
            <person name="Ding S.J."/>
            <person name="Wang X.J."/>
            <person name="Zhu J.G."/>
            <person name="Ruan X.D."/>
            <person name="Zhao L."/>
            <person name="Wei J.T."/>
            <person name="Ye R.Z."/>
            <person name="Que T.C."/>
            <person name="Du C.H."/>
            <person name="Zhou Y.H."/>
            <person name="Cheng J.X."/>
            <person name="Dai P.F."/>
            <person name="Guo W.B."/>
            <person name="Han X.H."/>
            <person name="Huang E.J."/>
            <person name="Li L.F."/>
            <person name="Wei W."/>
            <person name="Gao Y.C."/>
            <person name="Liu J.Z."/>
            <person name="Shao H.Z."/>
            <person name="Wang X."/>
            <person name="Wang C.C."/>
            <person name="Yang T.C."/>
            <person name="Huo Q.B."/>
            <person name="Li W."/>
            <person name="Chen H.Y."/>
            <person name="Chen S.E."/>
            <person name="Zhou L.G."/>
            <person name="Ni X.B."/>
            <person name="Tian J.H."/>
            <person name="Sheng Y."/>
            <person name="Liu T."/>
            <person name="Pan Y.S."/>
            <person name="Xia L.Y."/>
            <person name="Li J."/>
            <person name="Zhao F."/>
            <person name="Cao W.C."/>
        </authorList>
    </citation>
    <scope>NUCLEOTIDE SEQUENCE</scope>
    <source>
        <strain evidence="2">Rsan-2018</strain>
    </source>
</reference>
<reference evidence="2" key="2">
    <citation type="submission" date="2021-09" db="EMBL/GenBank/DDBJ databases">
        <authorList>
            <person name="Jia N."/>
            <person name="Wang J."/>
            <person name="Shi W."/>
            <person name="Du L."/>
            <person name="Sun Y."/>
            <person name="Zhan W."/>
            <person name="Jiang J."/>
            <person name="Wang Q."/>
            <person name="Zhang B."/>
            <person name="Ji P."/>
            <person name="Sakyi L.B."/>
            <person name="Cui X."/>
            <person name="Yuan T."/>
            <person name="Jiang B."/>
            <person name="Yang W."/>
            <person name="Lam T.T.-Y."/>
            <person name="Chang Q."/>
            <person name="Ding S."/>
            <person name="Wang X."/>
            <person name="Zhu J."/>
            <person name="Ruan X."/>
            <person name="Zhao L."/>
            <person name="Wei J."/>
            <person name="Que T."/>
            <person name="Du C."/>
            <person name="Cheng J."/>
            <person name="Dai P."/>
            <person name="Han X."/>
            <person name="Huang E."/>
            <person name="Gao Y."/>
            <person name="Liu J."/>
            <person name="Shao H."/>
            <person name="Ye R."/>
            <person name="Li L."/>
            <person name="Wei W."/>
            <person name="Wang X."/>
            <person name="Wang C."/>
            <person name="Huo Q."/>
            <person name="Li W."/>
            <person name="Guo W."/>
            <person name="Chen H."/>
            <person name="Chen S."/>
            <person name="Zhou L."/>
            <person name="Zhou L."/>
            <person name="Ni X."/>
            <person name="Tian J."/>
            <person name="Zhou Y."/>
            <person name="Sheng Y."/>
            <person name="Liu T."/>
            <person name="Pan Y."/>
            <person name="Xia L."/>
            <person name="Li J."/>
            <person name="Zhao F."/>
            <person name="Cao W."/>
        </authorList>
    </citation>
    <scope>NUCLEOTIDE SEQUENCE</scope>
    <source>
        <strain evidence="2">Rsan-2018</strain>
        <tissue evidence="2">Larvae</tissue>
    </source>
</reference>
<protein>
    <submittedName>
        <fullName evidence="2">Uncharacterized protein</fullName>
    </submittedName>
</protein>
<feature type="compositionally biased region" description="Basic and acidic residues" evidence="1">
    <location>
        <begin position="118"/>
        <end position="133"/>
    </location>
</feature>
<organism evidence="2 3">
    <name type="scientific">Rhipicephalus sanguineus</name>
    <name type="common">Brown dog tick</name>
    <name type="synonym">Ixodes sanguineus</name>
    <dbReference type="NCBI Taxonomy" id="34632"/>
    <lineage>
        <taxon>Eukaryota</taxon>
        <taxon>Metazoa</taxon>
        <taxon>Ecdysozoa</taxon>
        <taxon>Arthropoda</taxon>
        <taxon>Chelicerata</taxon>
        <taxon>Arachnida</taxon>
        <taxon>Acari</taxon>
        <taxon>Parasitiformes</taxon>
        <taxon>Ixodida</taxon>
        <taxon>Ixodoidea</taxon>
        <taxon>Ixodidae</taxon>
        <taxon>Rhipicephalinae</taxon>
        <taxon>Rhipicephalus</taxon>
        <taxon>Rhipicephalus</taxon>
    </lineage>
</organism>
<comment type="caution">
    <text evidence="2">The sequence shown here is derived from an EMBL/GenBank/DDBJ whole genome shotgun (WGS) entry which is preliminary data.</text>
</comment>
<name>A0A9D4Q463_RHISA</name>
<evidence type="ECO:0000313" key="2">
    <source>
        <dbReference type="EMBL" id="KAH7967684.1"/>
    </source>
</evidence>
<evidence type="ECO:0000256" key="1">
    <source>
        <dbReference type="SAM" id="MobiDB-lite"/>
    </source>
</evidence>
<feature type="compositionally biased region" description="Basic and acidic residues" evidence="1">
    <location>
        <begin position="1"/>
        <end position="34"/>
    </location>
</feature>
<evidence type="ECO:0000313" key="3">
    <source>
        <dbReference type="Proteomes" id="UP000821837"/>
    </source>
</evidence>
<dbReference type="AlphaFoldDB" id="A0A9D4Q463"/>